<dbReference type="GO" id="GO:0016787">
    <property type="term" value="F:hydrolase activity"/>
    <property type="evidence" value="ECO:0007669"/>
    <property type="project" value="UniProtKB-KW"/>
</dbReference>
<dbReference type="Proteomes" id="UP001501237">
    <property type="component" value="Unassembled WGS sequence"/>
</dbReference>
<dbReference type="RefSeq" id="WP_344829415.1">
    <property type="nucleotide sequence ID" value="NZ_BAAAUV010000008.1"/>
</dbReference>
<proteinExistence type="inferred from homology"/>
<evidence type="ECO:0000256" key="2">
    <source>
        <dbReference type="ARBA" id="ARBA00022801"/>
    </source>
</evidence>
<feature type="chain" id="PRO_5047043624" evidence="5">
    <location>
        <begin position="23"/>
        <end position="356"/>
    </location>
</feature>
<dbReference type="PANTHER" id="PTHR40079:SF4">
    <property type="entry name" value="GH26 DOMAIN-CONTAINING PROTEIN-RELATED"/>
    <property type="match status" value="1"/>
</dbReference>
<dbReference type="InterPro" id="IPR000805">
    <property type="entry name" value="Glyco_hydro_26"/>
</dbReference>
<gene>
    <name evidence="7" type="ORF">GCM10010468_36050</name>
</gene>
<comment type="similarity">
    <text evidence="1 4">Belongs to the glycosyl hydrolase 26 family.</text>
</comment>
<evidence type="ECO:0000313" key="7">
    <source>
        <dbReference type="EMBL" id="GAA3214951.1"/>
    </source>
</evidence>
<dbReference type="SUPFAM" id="SSF51445">
    <property type="entry name" value="(Trans)glycosidases"/>
    <property type="match status" value="1"/>
</dbReference>
<dbReference type="Pfam" id="PF02156">
    <property type="entry name" value="Glyco_hydro_26"/>
    <property type="match status" value="1"/>
</dbReference>
<protein>
    <submittedName>
        <fullName evidence="7">Glycosyl hydrolase</fullName>
    </submittedName>
</protein>
<feature type="domain" description="GH26" evidence="6">
    <location>
        <begin position="46"/>
        <end position="345"/>
    </location>
</feature>
<dbReference type="InterPro" id="IPR017853">
    <property type="entry name" value="GH"/>
</dbReference>
<comment type="caution">
    <text evidence="7">The sequence shown here is derived from an EMBL/GenBank/DDBJ whole genome shotgun (WGS) entry which is preliminary data.</text>
</comment>
<feature type="active site" description="Proton donor" evidence="4">
    <location>
        <position position="165"/>
    </location>
</feature>
<accession>A0ABP6QCZ5</accession>
<sequence length="356" mass="39973">MKRRVLVAAVLLAPMLTGVADAAPKQAPKPAKARYNNPAPKGFKRWNAPGVAKVTKYIYPKREYVGLFTPGPDKVADAARFGRATGRKPNIIKNFYNWGDDYDAAWATGVWKSGALPQLELELWPRGRGITMATIAAGAEDAYIRRLALGIRAAKIPVIFSFAHEFNAEWYPWGTCSRPQADDPAVENACDYMNTPAQWVAAWRRMHSIFWKAGASNAIWMWQPNETGSRPEIKLRKYWPGANYVDWVGVVGYQRGTRKKTFNGLFIPTFKQIRTFTKKPIIIPETGASTGKIRNAYIKDFLAGVAHYPNVIGFIWFNADKRPAERDGDFVLEHQKSSVKVFKKALTKGAFGFKVK</sequence>
<evidence type="ECO:0000313" key="8">
    <source>
        <dbReference type="Proteomes" id="UP001501237"/>
    </source>
</evidence>
<feature type="signal peptide" evidence="5">
    <location>
        <begin position="1"/>
        <end position="22"/>
    </location>
</feature>
<evidence type="ECO:0000256" key="5">
    <source>
        <dbReference type="SAM" id="SignalP"/>
    </source>
</evidence>
<keyword evidence="2 4" id="KW-0378">Hydrolase</keyword>
<keyword evidence="3 4" id="KW-0326">Glycosidase</keyword>
<dbReference type="EMBL" id="BAAAUV010000008">
    <property type="protein sequence ID" value="GAA3214951.1"/>
    <property type="molecule type" value="Genomic_DNA"/>
</dbReference>
<dbReference type="PANTHER" id="PTHR40079">
    <property type="entry name" value="MANNAN ENDO-1,4-BETA-MANNOSIDASE E-RELATED"/>
    <property type="match status" value="1"/>
</dbReference>
<dbReference type="PROSITE" id="PS51764">
    <property type="entry name" value="GH26"/>
    <property type="match status" value="1"/>
</dbReference>
<evidence type="ECO:0000256" key="3">
    <source>
        <dbReference type="ARBA" id="ARBA00023295"/>
    </source>
</evidence>
<feature type="active site" description="Nucleophile" evidence="4">
    <location>
        <position position="285"/>
    </location>
</feature>
<dbReference type="Gene3D" id="3.20.20.80">
    <property type="entry name" value="Glycosidases"/>
    <property type="match status" value="1"/>
</dbReference>
<organism evidence="7 8">
    <name type="scientific">Actinocorallia longicatena</name>
    <dbReference type="NCBI Taxonomy" id="111803"/>
    <lineage>
        <taxon>Bacteria</taxon>
        <taxon>Bacillati</taxon>
        <taxon>Actinomycetota</taxon>
        <taxon>Actinomycetes</taxon>
        <taxon>Streptosporangiales</taxon>
        <taxon>Thermomonosporaceae</taxon>
        <taxon>Actinocorallia</taxon>
    </lineage>
</organism>
<dbReference type="InterPro" id="IPR022790">
    <property type="entry name" value="GH26_dom"/>
</dbReference>
<evidence type="ECO:0000256" key="4">
    <source>
        <dbReference type="PROSITE-ProRule" id="PRU01100"/>
    </source>
</evidence>
<name>A0ABP6QCZ5_9ACTN</name>
<keyword evidence="8" id="KW-1185">Reference proteome</keyword>
<reference evidence="8" key="1">
    <citation type="journal article" date="2019" name="Int. J. Syst. Evol. Microbiol.">
        <title>The Global Catalogue of Microorganisms (GCM) 10K type strain sequencing project: providing services to taxonomists for standard genome sequencing and annotation.</title>
        <authorList>
            <consortium name="The Broad Institute Genomics Platform"/>
            <consortium name="The Broad Institute Genome Sequencing Center for Infectious Disease"/>
            <person name="Wu L."/>
            <person name="Ma J."/>
        </authorList>
    </citation>
    <scope>NUCLEOTIDE SEQUENCE [LARGE SCALE GENOMIC DNA]</scope>
    <source>
        <strain evidence="8">JCM 9377</strain>
    </source>
</reference>
<evidence type="ECO:0000256" key="1">
    <source>
        <dbReference type="ARBA" id="ARBA00007754"/>
    </source>
</evidence>
<keyword evidence="5" id="KW-0732">Signal</keyword>
<evidence type="ECO:0000259" key="6">
    <source>
        <dbReference type="PROSITE" id="PS51764"/>
    </source>
</evidence>